<keyword evidence="6" id="KW-1185">Reference proteome</keyword>
<dbReference type="GO" id="GO:0016746">
    <property type="term" value="F:acyltransferase activity"/>
    <property type="evidence" value="ECO:0007669"/>
    <property type="project" value="UniProtKB-KW"/>
</dbReference>
<dbReference type="InterPro" id="IPR018357">
    <property type="entry name" value="Hexapep_transf_CS"/>
</dbReference>
<protein>
    <submittedName>
        <fullName evidence="5">CatB-related O-acetyltransferase</fullName>
    </submittedName>
</protein>
<evidence type="ECO:0000256" key="4">
    <source>
        <dbReference type="ARBA" id="ARBA00023315"/>
    </source>
</evidence>
<dbReference type="CDD" id="cd03349">
    <property type="entry name" value="LbH_XAT"/>
    <property type="match status" value="1"/>
</dbReference>
<dbReference type="InterPro" id="IPR011004">
    <property type="entry name" value="Trimer_LpxA-like_sf"/>
</dbReference>
<evidence type="ECO:0000256" key="1">
    <source>
        <dbReference type="ARBA" id="ARBA00007274"/>
    </source>
</evidence>
<sequence length="213" mass="24038">MIIAHIRNYLWRLLGVDYNHTLSIHDYVFLKRDKYTTMGTGTYNNGALVFRWTKAPLKIGNYCSIANNVRFIVDEGYHKASPITNFPLVNNLFKDEITLKSEGLANNIINNIKQKEGITIGNDVWIGMGAFIMPGVTIGNGVTIAANAVVTKNIPDYHVVAGVPAKTTKIKYDDETISNLNKIAWWNWDKAKIKDNIGSFYSTNVKEFISKYK</sequence>
<dbReference type="PANTHER" id="PTHR43300:SF11">
    <property type="entry name" value="ACETYLTRANSFERASE RV3034C-RELATED"/>
    <property type="match status" value="1"/>
</dbReference>
<dbReference type="SUPFAM" id="SSF51161">
    <property type="entry name" value="Trimeric LpxA-like enzymes"/>
    <property type="match status" value="1"/>
</dbReference>
<dbReference type="EMBL" id="VOSC01000019">
    <property type="protein sequence ID" value="TXE11658.1"/>
    <property type="molecule type" value="Genomic_DNA"/>
</dbReference>
<accession>A0A5C7ASG0</accession>
<dbReference type="Proteomes" id="UP000321790">
    <property type="component" value="Unassembled WGS sequence"/>
</dbReference>
<dbReference type="InterPro" id="IPR001451">
    <property type="entry name" value="Hexapep"/>
</dbReference>
<evidence type="ECO:0000256" key="2">
    <source>
        <dbReference type="ARBA" id="ARBA00022679"/>
    </source>
</evidence>
<name>A0A5C7ASG0_9FLAO</name>
<organism evidence="5 6">
    <name type="scientific">Seonamhaeicola algicola</name>
    <dbReference type="NCBI Taxonomy" id="1719036"/>
    <lineage>
        <taxon>Bacteria</taxon>
        <taxon>Pseudomonadati</taxon>
        <taxon>Bacteroidota</taxon>
        <taxon>Flavobacteriia</taxon>
        <taxon>Flavobacteriales</taxon>
        <taxon>Flavobacteriaceae</taxon>
    </lineage>
</organism>
<dbReference type="AlphaFoldDB" id="A0A5C7ASG0"/>
<proteinExistence type="inferred from homology"/>
<gene>
    <name evidence="5" type="ORF">FUA26_06200</name>
</gene>
<dbReference type="PANTHER" id="PTHR43300">
    <property type="entry name" value="ACETYLTRANSFERASE"/>
    <property type="match status" value="1"/>
</dbReference>
<keyword evidence="2 5" id="KW-0808">Transferase</keyword>
<keyword evidence="4" id="KW-0012">Acyltransferase</keyword>
<dbReference type="Gene3D" id="2.160.10.10">
    <property type="entry name" value="Hexapeptide repeat proteins"/>
    <property type="match status" value="1"/>
</dbReference>
<dbReference type="Pfam" id="PF00132">
    <property type="entry name" value="Hexapep"/>
    <property type="match status" value="1"/>
</dbReference>
<evidence type="ECO:0000313" key="5">
    <source>
        <dbReference type="EMBL" id="TXE11658.1"/>
    </source>
</evidence>
<dbReference type="OrthoDB" id="9814490at2"/>
<dbReference type="RefSeq" id="WP_147133117.1">
    <property type="nucleotide sequence ID" value="NZ_VOSC01000019.1"/>
</dbReference>
<evidence type="ECO:0000256" key="3">
    <source>
        <dbReference type="ARBA" id="ARBA00022737"/>
    </source>
</evidence>
<keyword evidence="3" id="KW-0677">Repeat</keyword>
<comment type="similarity">
    <text evidence="1">Belongs to the transferase hexapeptide repeat family.</text>
</comment>
<comment type="caution">
    <text evidence="5">The sequence shown here is derived from an EMBL/GenBank/DDBJ whole genome shotgun (WGS) entry which is preliminary data.</text>
</comment>
<dbReference type="PROSITE" id="PS00101">
    <property type="entry name" value="HEXAPEP_TRANSFERASES"/>
    <property type="match status" value="1"/>
</dbReference>
<reference evidence="6" key="1">
    <citation type="submission" date="2019-08" db="EMBL/GenBank/DDBJ databases">
        <title>Seonamhaeicola sediminis sp. nov., isolated from marine sediment.</title>
        <authorList>
            <person name="Cao W.R."/>
        </authorList>
    </citation>
    <scope>NUCLEOTIDE SEQUENCE [LARGE SCALE GENOMIC DNA]</scope>
    <source>
        <strain evidence="6">Gy8</strain>
    </source>
</reference>
<dbReference type="InterPro" id="IPR050179">
    <property type="entry name" value="Trans_hexapeptide_repeat"/>
</dbReference>
<evidence type="ECO:0000313" key="6">
    <source>
        <dbReference type="Proteomes" id="UP000321790"/>
    </source>
</evidence>